<evidence type="ECO:0000313" key="3">
    <source>
        <dbReference type="Proteomes" id="UP000031419"/>
    </source>
</evidence>
<sequence length="330" mass="34157">MLSIRELRDRAAIRPVKRAVEDQLLDLPGVTAVDIGVKRRAGRCTGEQVIVVSVASKKPLPELSPEARVPATIFGIGTDVIEERPVLQHIHRSPKEVVPRSRGKGTGTVRGGGGISPRRTVRMRPPAVPLPGGYRRIGTLGVLVTGNGVPMGLTTFDVACLDDAWSVGDQMTDPEAGRVCAGLARAALSARVDAAAVTITSGVDTAAEIAGIGQVTGMGNAHPGCRVRKTGYGTGLTAGVVTSVDATLRIDHGETLGVRVLREQIRIAALGECYCGPGDSGAAVVDADGRVVGLHVAGVEDGSTGFACPIADVLAELDAELLLVPRRLSV</sequence>
<dbReference type="SUPFAM" id="SSF50494">
    <property type="entry name" value="Trypsin-like serine proteases"/>
    <property type="match status" value="1"/>
</dbReference>
<reference evidence="2 3" key="1">
    <citation type="submission" date="2014-06" db="EMBL/GenBank/DDBJ databases">
        <title>Saccharopolyspora rectivirgula DSM-43113 Genome sequencing.</title>
        <authorList>
            <person name="Barrera C."/>
            <person name="Millon L."/>
            <person name="Rognon B."/>
            <person name="Zaugg C."/>
            <person name="Monod M."/>
        </authorList>
    </citation>
    <scope>NUCLEOTIDE SEQUENCE [LARGE SCALE GENOMIC DNA]</scope>
    <source>
        <strain evidence="2 3">DSM 43113</strain>
    </source>
</reference>
<dbReference type="STRING" id="28042.GU90_06005"/>
<dbReference type="OrthoDB" id="1491548at2"/>
<gene>
    <name evidence="2" type="ORF">GU90_06005</name>
</gene>
<proteinExistence type="predicted"/>
<feature type="region of interest" description="Disordered" evidence="1">
    <location>
        <begin position="91"/>
        <end position="128"/>
    </location>
</feature>
<dbReference type="eggNOG" id="COG0265">
    <property type="taxonomic scope" value="Bacteria"/>
</dbReference>
<accession>A0A073B213</accession>
<dbReference type="InterPro" id="IPR009003">
    <property type="entry name" value="Peptidase_S1_PA"/>
</dbReference>
<keyword evidence="3" id="KW-1185">Reference proteome</keyword>
<evidence type="ECO:0000256" key="1">
    <source>
        <dbReference type="SAM" id="MobiDB-lite"/>
    </source>
</evidence>
<feature type="compositionally biased region" description="Gly residues" evidence="1">
    <location>
        <begin position="104"/>
        <end position="115"/>
    </location>
</feature>
<comment type="caution">
    <text evidence="2">The sequence shown here is derived from an EMBL/GenBank/DDBJ whole genome shotgun (WGS) entry which is preliminary data.</text>
</comment>
<dbReference type="Proteomes" id="UP000031419">
    <property type="component" value="Unassembled WGS sequence"/>
</dbReference>
<evidence type="ECO:0000313" key="2">
    <source>
        <dbReference type="EMBL" id="KEI45327.1"/>
    </source>
</evidence>
<dbReference type="EMBL" id="JNVU01000014">
    <property type="protein sequence ID" value="KEI45327.1"/>
    <property type="molecule type" value="Genomic_DNA"/>
</dbReference>
<organism evidence="2 3">
    <name type="scientific">Saccharopolyspora rectivirgula</name>
    <dbReference type="NCBI Taxonomy" id="28042"/>
    <lineage>
        <taxon>Bacteria</taxon>
        <taxon>Bacillati</taxon>
        <taxon>Actinomycetota</taxon>
        <taxon>Actinomycetes</taxon>
        <taxon>Pseudonocardiales</taxon>
        <taxon>Pseudonocardiaceae</taxon>
        <taxon>Saccharopolyspora</taxon>
    </lineage>
</organism>
<dbReference type="Gene3D" id="2.40.10.10">
    <property type="entry name" value="Trypsin-like serine proteases"/>
    <property type="match status" value="2"/>
</dbReference>
<name>A0A073B213_9PSEU</name>
<protein>
    <submittedName>
        <fullName evidence="2">Uncharacterized protein</fullName>
    </submittedName>
</protein>
<dbReference type="RefSeq" id="WP_029719213.1">
    <property type="nucleotide sequence ID" value="NZ_JNVU01000014.1"/>
</dbReference>
<dbReference type="AlphaFoldDB" id="A0A073B213"/>
<dbReference type="InterPro" id="IPR043504">
    <property type="entry name" value="Peptidase_S1_PA_chymotrypsin"/>
</dbReference>